<keyword evidence="4 8" id="KW-0812">Transmembrane</keyword>
<keyword evidence="10" id="KW-1185">Reference proteome</keyword>
<name>A0A8J5MNZ8_HOMAM</name>
<evidence type="ECO:0000256" key="2">
    <source>
        <dbReference type="ARBA" id="ARBA00005914"/>
    </source>
</evidence>
<comment type="subcellular location">
    <subcellularLocation>
        <location evidence="1">Cell membrane</location>
        <topology evidence="1">Multi-pass membrane protein</topology>
    </subcellularLocation>
</comment>
<evidence type="ECO:0000313" key="10">
    <source>
        <dbReference type="Proteomes" id="UP000747542"/>
    </source>
</evidence>
<feature type="transmembrane region" description="Helical" evidence="8">
    <location>
        <begin position="271"/>
        <end position="292"/>
    </location>
</feature>
<sequence>MNFVQNPPGVWAWIVGDAPAVRDTLAKFRWESPAVVLKIVESVLRGIAQVVFVNNPLSGLLILIGLFLSDVSCGLGAVVCSLVAVFVAKLLNMPEPNIEAGLTNFSAVLVGTVTPALYPIFFHQPLSPPVWGYMVVAAAFSVCLSGGLGKILGVHNIPSYTLPFNVANAMIFIGMRAAGYGTLVWLGTLLSAGQVWAVENVCCSVLVVVASFICSPLLTLVTYTGGAIATFTALLVSSAPYELVYAGVWGYNGFLSAGSIAFFMVITPRTLLLALINVVFTTFLQATLAPVFSLTQLPVFTMPFVLSSIIFLALATSLGPTSLRVASPSFPEQHLMLYVQRPTIDDEARGKDTYEGTEMPIV</sequence>
<dbReference type="Gene3D" id="1.10.3430.10">
    <property type="entry name" value="Ammonium transporter AmtB like domains"/>
    <property type="match status" value="1"/>
</dbReference>
<dbReference type="Proteomes" id="UP000747542">
    <property type="component" value="Unassembled WGS sequence"/>
</dbReference>
<reference evidence="9" key="1">
    <citation type="journal article" date="2021" name="Sci. Adv.">
        <title>The American lobster genome reveals insights on longevity, neural, and immune adaptations.</title>
        <authorList>
            <person name="Polinski J.M."/>
            <person name="Zimin A.V."/>
            <person name="Clark K.F."/>
            <person name="Kohn A.B."/>
            <person name="Sadowski N."/>
            <person name="Timp W."/>
            <person name="Ptitsyn A."/>
            <person name="Khanna P."/>
            <person name="Romanova D.Y."/>
            <person name="Williams P."/>
            <person name="Greenwood S.J."/>
            <person name="Moroz L.L."/>
            <person name="Walt D.R."/>
            <person name="Bodnar A.G."/>
        </authorList>
    </citation>
    <scope>NUCLEOTIDE SEQUENCE</scope>
    <source>
        <strain evidence="9">GMGI-L3</strain>
    </source>
</reference>
<dbReference type="GO" id="GO:0005886">
    <property type="term" value="C:plasma membrane"/>
    <property type="evidence" value="ECO:0007669"/>
    <property type="project" value="UniProtKB-SubCell"/>
</dbReference>
<feature type="transmembrane region" description="Helical" evidence="8">
    <location>
        <begin position="304"/>
        <end position="326"/>
    </location>
</feature>
<dbReference type="GO" id="GO:0015204">
    <property type="term" value="F:urea transmembrane transporter activity"/>
    <property type="evidence" value="ECO:0007669"/>
    <property type="project" value="InterPro"/>
</dbReference>
<keyword evidence="5 8" id="KW-1133">Transmembrane helix</keyword>
<dbReference type="PANTHER" id="PTHR10464">
    <property type="entry name" value="UREA TRANSPORTER"/>
    <property type="match status" value="1"/>
</dbReference>
<evidence type="ECO:0000256" key="6">
    <source>
        <dbReference type="ARBA" id="ARBA00023136"/>
    </source>
</evidence>
<comment type="catalytic activity">
    <reaction evidence="7">
        <text>urea(in) = urea(out)</text>
        <dbReference type="Rhea" id="RHEA:32799"/>
        <dbReference type="ChEBI" id="CHEBI:16199"/>
    </reaction>
</comment>
<keyword evidence="3" id="KW-1003">Cell membrane</keyword>
<organism evidence="9 10">
    <name type="scientific">Homarus americanus</name>
    <name type="common">American lobster</name>
    <dbReference type="NCBI Taxonomy" id="6706"/>
    <lineage>
        <taxon>Eukaryota</taxon>
        <taxon>Metazoa</taxon>
        <taxon>Ecdysozoa</taxon>
        <taxon>Arthropoda</taxon>
        <taxon>Crustacea</taxon>
        <taxon>Multicrustacea</taxon>
        <taxon>Malacostraca</taxon>
        <taxon>Eumalacostraca</taxon>
        <taxon>Eucarida</taxon>
        <taxon>Decapoda</taxon>
        <taxon>Pleocyemata</taxon>
        <taxon>Astacidea</taxon>
        <taxon>Nephropoidea</taxon>
        <taxon>Nephropidae</taxon>
        <taxon>Homarus</taxon>
    </lineage>
</organism>
<comment type="caution">
    <text evidence="9">The sequence shown here is derived from an EMBL/GenBank/DDBJ whole genome shotgun (WGS) entry which is preliminary data.</text>
</comment>
<evidence type="ECO:0000256" key="8">
    <source>
        <dbReference type="SAM" id="Phobius"/>
    </source>
</evidence>
<comment type="similarity">
    <text evidence="2">Belongs to the urea transporter family.</text>
</comment>
<accession>A0A8J5MNZ8</accession>
<gene>
    <name evidence="9" type="primary">UT1-L2</name>
    <name evidence="9" type="ORF">Hamer_G019463</name>
</gene>
<evidence type="ECO:0000256" key="5">
    <source>
        <dbReference type="ARBA" id="ARBA00022989"/>
    </source>
</evidence>
<evidence type="ECO:0000256" key="7">
    <source>
        <dbReference type="ARBA" id="ARBA00033993"/>
    </source>
</evidence>
<evidence type="ECO:0000256" key="4">
    <source>
        <dbReference type="ARBA" id="ARBA00022692"/>
    </source>
</evidence>
<dbReference type="InterPro" id="IPR029020">
    <property type="entry name" value="Ammonium/urea_transptr"/>
</dbReference>
<dbReference type="InterPro" id="IPR004937">
    <property type="entry name" value="Urea_transporter"/>
</dbReference>
<evidence type="ECO:0000256" key="3">
    <source>
        <dbReference type="ARBA" id="ARBA00022475"/>
    </source>
</evidence>
<evidence type="ECO:0000256" key="1">
    <source>
        <dbReference type="ARBA" id="ARBA00004651"/>
    </source>
</evidence>
<proteinExistence type="inferred from homology"/>
<feature type="transmembrane region" description="Helical" evidence="8">
    <location>
        <begin position="60"/>
        <end position="88"/>
    </location>
</feature>
<feature type="transmembrane region" description="Helical" evidence="8">
    <location>
        <begin position="243"/>
        <end position="264"/>
    </location>
</feature>
<keyword evidence="6 8" id="KW-0472">Membrane</keyword>
<dbReference type="Pfam" id="PF03253">
    <property type="entry name" value="UT"/>
    <property type="match status" value="2"/>
</dbReference>
<protein>
    <submittedName>
        <fullName evidence="9">Urea transporter 1-like 2</fullName>
    </submittedName>
</protein>
<feature type="transmembrane region" description="Helical" evidence="8">
    <location>
        <begin position="100"/>
        <end position="118"/>
    </location>
</feature>
<feature type="transmembrane region" description="Helical" evidence="8">
    <location>
        <begin position="130"/>
        <end position="152"/>
    </location>
</feature>
<dbReference type="EMBL" id="JAHLQT010035076">
    <property type="protein sequence ID" value="KAG7158449.1"/>
    <property type="molecule type" value="Genomic_DNA"/>
</dbReference>
<dbReference type="PANTHER" id="PTHR10464:SF4">
    <property type="entry name" value="UREA TRANSPORTER"/>
    <property type="match status" value="1"/>
</dbReference>
<feature type="transmembrane region" description="Helical" evidence="8">
    <location>
        <begin position="164"/>
        <end position="187"/>
    </location>
</feature>
<evidence type="ECO:0000313" key="9">
    <source>
        <dbReference type="EMBL" id="KAG7158449.1"/>
    </source>
</evidence>
<dbReference type="AlphaFoldDB" id="A0A8J5MNZ8"/>